<organism evidence="1 2">
    <name type="scientific">Pseudopedobacter beijingensis</name>
    <dbReference type="NCBI Taxonomy" id="1207056"/>
    <lineage>
        <taxon>Bacteria</taxon>
        <taxon>Pseudomonadati</taxon>
        <taxon>Bacteroidota</taxon>
        <taxon>Sphingobacteriia</taxon>
        <taxon>Sphingobacteriales</taxon>
        <taxon>Sphingobacteriaceae</taxon>
        <taxon>Pseudopedobacter</taxon>
    </lineage>
</organism>
<proteinExistence type="predicted"/>
<reference evidence="2" key="1">
    <citation type="journal article" date="2019" name="Int. J. Syst. Evol. Microbiol.">
        <title>The Global Catalogue of Microorganisms (GCM) 10K type strain sequencing project: providing services to taxonomists for standard genome sequencing and annotation.</title>
        <authorList>
            <consortium name="The Broad Institute Genomics Platform"/>
            <consortium name="The Broad Institute Genome Sequencing Center for Infectious Disease"/>
            <person name="Wu L."/>
            <person name="Ma J."/>
        </authorList>
    </citation>
    <scope>NUCLEOTIDE SEQUENCE [LARGE SCALE GENOMIC DNA]</scope>
    <source>
        <strain evidence="2">CCUG 53762</strain>
    </source>
</reference>
<comment type="caution">
    <text evidence="1">The sequence shown here is derived from an EMBL/GenBank/DDBJ whole genome shotgun (WGS) entry which is preliminary data.</text>
</comment>
<gene>
    <name evidence="1" type="ORF">ACFSAH_03535</name>
</gene>
<sequence length="84" mass="10014">MHQVEGKYLDKYFYLNADQPFNYSTWQAPIHWTGIVNGKQVEFTQIHNHASDLICFDWSDFPDELEIAKTYIVKEIDRAMRVMD</sequence>
<dbReference type="Proteomes" id="UP001597118">
    <property type="component" value="Unassembled WGS sequence"/>
</dbReference>
<evidence type="ECO:0000313" key="2">
    <source>
        <dbReference type="Proteomes" id="UP001597118"/>
    </source>
</evidence>
<name>A0ABW4I962_9SPHI</name>
<protein>
    <submittedName>
        <fullName evidence="1">Uncharacterized protein</fullName>
    </submittedName>
</protein>
<keyword evidence="2" id="KW-1185">Reference proteome</keyword>
<dbReference type="EMBL" id="JBHUDG010000003">
    <property type="protein sequence ID" value="MFD1628932.1"/>
    <property type="molecule type" value="Genomic_DNA"/>
</dbReference>
<evidence type="ECO:0000313" key="1">
    <source>
        <dbReference type="EMBL" id="MFD1628932.1"/>
    </source>
</evidence>
<accession>A0ABW4I962</accession>
<dbReference type="RefSeq" id="WP_379661314.1">
    <property type="nucleotide sequence ID" value="NZ_JBHUDG010000003.1"/>
</dbReference>